<dbReference type="RefSeq" id="WP_324716450.1">
    <property type="nucleotide sequence ID" value="NZ_CP141615.1"/>
</dbReference>
<evidence type="ECO:0000313" key="2">
    <source>
        <dbReference type="EMBL" id="WRP17178.1"/>
    </source>
</evidence>
<feature type="transmembrane region" description="Helical" evidence="1">
    <location>
        <begin position="72"/>
        <end position="91"/>
    </location>
</feature>
<evidence type="ECO:0000256" key="1">
    <source>
        <dbReference type="SAM" id="Phobius"/>
    </source>
</evidence>
<keyword evidence="1" id="KW-0472">Membrane</keyword>
<gene>
    <name evidence="2" type="ORF">U7230_14010</name>
</gene>
<protein>
    <submittedName>
        <fullName evidence="2">Uncharacterized protein</fullName>
    </submittedName>
</protein>
<reference evidence="2 3" key="1">
    <citation type="journal article" date="2024" name="Front. Microbiol.">
        <title>Novel thermophilic genera Geochorda gen. nov. and Carboxydochorda gen. nov. from the deep terrestrial subsurface reveal the ecophysiological diversity in the class Limnochordia.</title>
        <authorList>
            <person name="Karnachuk O.V."/>
            <person name="Lukina A.P."/>
            <person name="Avakyan M.R."/>
            <person name="Kadnikov V.V."/>
            <person name="Begmatov S."/>
            <person name="Beletsky A.V."/>
            <person name="Vlasova K.G."/>
            <person name="Novikov A.A."/>
            <person name="Shcherbakova V.A."/>
            <person name="Mardanov A.V."/>
            <person name="Ravin N.V."/>
        </authorList>
    </citation>
    <scope>NUCLEOTIDE SEQUENCE [LARGE SCALE GENOMIC DNA]</scope>
    <source>
        <strain evidence="2 3">L945</strain>
    </source>
</reference>
<keyword evidence="1" id="KW-1133">Transmembrane helix</keyword>
<accession>A0ABZ1BX54</accession>
<proteinExistence type="predicted"/>
<sequence length="187" mass="19088">MALLLRAYTTPANTTATPPGAPAVAVSAPFPLWPRINDNVVDGTPVSYLWNVDPLTQPDVDAGQVVTFTTTLALPTLIAAVAATVVVAVFADNGSTTSLALNGVPVSFSVVNPLVNGGPVVTFGEDNAPPYFWDNVVVGVAEVTLAVGANTLTLTTTVANYATPGIPAISNPAGYLAEVRVYAPIAV</sequence>
<dbReference type="EMBL" id="CP141615">
    <property type="protein sequence ID" value="WRP17178.1"/>
    <property type="molecule type" value="Genomic_DNA"/>
</dbReference>
<dbReference type="Proteomes" id="UP001332192">
    <property type="component" value="Chromosome"/>
</dbReference>
<keyword evidence="3" id="KW-1185">Reference proteome</keyword>
<name>A0ABZ1BX54_9FIRM</name>
<keyword evidence="1" id="KW-0812">Transmembrane</keyword>
<evidence type="ECO:0000313" key="3">
    <source>
        <dbReference type="Proteomes" id="UP001332192"/>
    </source>
</evidence>
<organism evidence="2 3">
    <name type="scientific">Carboxydichorda subterranea</name>
    <dbReference type="NCBI Taxonomy" id="3109565"/>
    <lineage>
        <taxon>Bacteria</taxon>
        <taxon>Bacillati</taxon>
        <taxon>Bacillota</taxon>
        <taxon>Limnochordia</taxon>
        <taxon>Limnochordales</taxon>
        <taxon>Geochordaceae</taxon>
        <taxon>Carboxydichorda</taxon>
    </lineage>
</organism>